<protein>
    <submittedName>
        <fullName evidence="2">Uncharacterized protein</fullName>
    </submittedName>
</protein>
<dbReference type="EMBL" id="RFFJ01000174">
    <property type="protein sequence ID" value="RMI34559.1"/>
    <property type="molecule type" value="Genomic_DNA"/>
</dbReference>
<feature type="transmembrane region" description="Helical" evidence="1">
    <location>
        <begin position="49"/>
        <end position="72"/>
    </location>
</feature>
<dbReference type="AlphaFoldDB" id="A0A3M2LAD6"/>
<dbReference type="Proteomes" id="UP000278673">
    <property type="component" value="Unassembled WGS sequence"/>
</dbReference>
<sequence>MLALRLARGSDPAALARRLLLACATAGVGFLLLAALARAAAHPEDGRLAALRLLWCVVPLAFTAQLAVAVARADPAGWPRSGLDAAGMGRARLPVLAALSTAVAGLVGSALALLVFLHLRGDLSGLPFDGAAVGPLNGGGSLPLGAALTL</sequence>
<keyword evidence="3" id="KW-1185">Reference proteome</keyword>
<keyword evidence="1" id="KW-1133">Transmembrane helix</keyword>
<gene>
    <name evidence="2" type="ORF">EBN88_23590</name>
</gene>
<evidence type="ECO:0000256" key="1">
    <source>
        <dbReference type="SAM" id="Phobius"/>
    </source>
</evidence>
<evidence type="ECO:0000313" key="2">
    <source>
        <dbReference type="EMBL" id="RMI34559.1"/>
    </source>
</evidence>
<comment type="caution">
    <text evidence="2">The sequence shown here is derived from an EMBL/GenBank/DDBJ whole genome shotgun (WGS) entry which is preliminary data.</text>
</comment>
<keyword evidence="1" id="KW-0812">Transmembrane</keyword>
<proteinExistence type="predicted"/>
<reference evidence="2 3" key="1">
    <citation type="submission" date="2018-10" db="EMBL/GenBank/DDBJ databases">
        <title>Isolation, diversity and antifungal activity of actinobacteria from wheat.</title>
        <authorList>
            <person name="Han C."/>
        </authorList>
    </citation>
    <scope>NUCLEOTIDE SEQUENCE [LARGE SCALE GENOMIC DNA]</scope>
    <source>
        <strain evidence="2 3">NEAU-YY642</strain>
    </source>
</reference>
<name>A0A3M2LAD6_9ACTN</name>
<feature type="non-terminal residue" evidence="2">
    <location>
        <position position="150"/>
    </location>
</feature>
<organism evidence="2 3">
    <name type="scientific">Streptomyces triticirhizae</name>
    <dbReference type="NCBI Taxonomy" id="2483353"/>
    <lineage>
        <taxon>Bacteria</taxon>
        <taxon>Bacillati</taxon>
        <taxon>Actinomycetota</taxon>
        <taxon>Actinomycetes</taxon>
        <taxon>Kitasatosporales</taxon>
        <taxon>Streptomycetaceae</taxon>
        <taxon>Streptomyces</taxon>
    </lineage>
</organism>
<keyword evidence="1" id="KW-0472">Membrane</keyword>
<feature type="transmembrane region" description="Helical" evidence="1">
    <location>
        <begin position="93"/>
        <end position="119"/>
    </location>
</feature>
<accession>A0A3M2LAD6</accession>
<evidence type="ECO:0000313" key="3">
    <source>
        <dbReference type="Proteomes" id="UP000278673"/>
    </source>
</evidence>